<dbReference type="AlphaFoldDB" id="A0A371DCH4"/>
<proteinExistence type="predicted"/>
<reference evidence="1 2" key="1">
    <citation type="journal article" date="2018" name="Biotechnol. Biofuels">
        <title>Integrative visual omics of the white-rot fungus Polyporus brumalis exposes the biotechnological potential of its oxidative enzymes for delignifying raw plant biomass.</title>
        <authorList>
            <person name="Miyauchi S."/>
            <person name="Rancon A."/>
            <person name="Drula E."/>
            <person name="Hage H."/>
            <person name="Chaduli D."/>
            <person name="Favel A."/>
            <person name="Grisel S."/>
            <person name="Henrissat B."/>
            <person name="Herpoel-Gimbert I."/>
            <person name="Ruiz-Duenas F.J."/>
            <person name="Chevret D."/>
            <person name="Hainaut M."/>
            <person name="Lin J."/>
            <person name="Wang M."/>
            <person name="Pangilinan J."/>
            <person name="Lipzen A."/>
            <person name="Lesage-Meessen L."/>
            <person name="Navarro D."/>
            <person name="Riley R."/>
            <person name="Grigoriev I.V."/>
            <person name="Zhou S."/>
            <person name="Raouche S."/>
            <person name="Rosso M.N."/>
        </authorList>
    </citation>
    <scope>NUCLEOTIDE SEQUENCE [LARGE SCALE GENOMIC DNA]</scope>
    <source>
        <strain evidence="1 2">BRFM 1820</strain>
    </source>
</reference>
<organism evidence="1 2">
    <name type="scientific">Lentinus brumalis</name>
    <dbReference type="NCBI Taxonomy" id="2498619"/>
    <lineage>
        <taxon>Eukaryota</taxon>
        <taxon>Fungi</taxon>
        <taxon>Dikarya</taxon>
        <taxon>Basidiomycota</taxon>
        <taxon>Agaricomycotina</taxon>
        <taxon>Agaricomycetes</taxon>
        <taxon>Polyporales</taxon>
        <taxon>Polyporaceae</taxon>
        <taxon>Lentinus</taxon>
    </lineage>
</organism>
<dbReference type="Proteomes" id="UP000256964">
    <property type="component" value="Unassembled WGS sequence"/>
</dbReference>
<evidence type="ECO:0008006" key="3">
    <source>
        <dbReference type="Google" id="ProtNLM"/>
    </source>
</evidence>
<evidence type="ECO:0000313" key="2">
    <source>
        <dbReference type="Proteomes" id="UP000256964"/>
    </source>
</evidence>
<dbReference type="Gene3D" id="3.80.10.10">
    <property type="entry name" value="Ribonuclease Inhibitor"/>
    <property type="match status" value="1"/>
</dbReference>
<dbReference type="EMBL" id="KZ857400">
    <property type="protein sequence ID" value="RDX50247.1"/>
    <property type="molecule type" value="Genomic_DNA"/>
</dbReference>
<keyword evidence="2" id="KW-1185">Reference proteome</keyword>
<protein>
    <recommendedName>
        <fullName evidence="3">F-box domain-containing protein</fullName>
    </recommendedName>
</protein>
<name>A0A371DCH4_9APHY</name>
<accession>A0A371DCH4</accession>
<evidence type="ECO:0000313" key="1">
    <source>
        <dbReference type="EMBL" id="RDX50247.1"/>
    </source>
</evidence>
<dbReference type="InterPro" id="IPR032675">
    <property type="entry name" value="LRR_dom_sf"/>
</dbReference>
<dbReference type="SUPFAM" id="SSF52047">
    <property type="entry name" value="RNI-like"/>
    <property type="match status" value="1"/>
</dbReference>
<gene>
    <name evidence="1" type="ORF">OH76DRAFT_464966</name>
</gene>
<sequence>MPLLRAVVDRHSCAVVRTRVFCVYLRPSLSAHAVPPQPLPSPVPVVEVNMNQSVLVEDVMYIVMSFADRPTVSRMMRTCRVLSHGGVPYLLRDDVNLRLDSLEASFFQFILADPLHRLSSLCGLFVSPHGFERRSSEIPDGVGQILKGFFNALAAVGDNFTRLRLHDAEDILKLHPDLPDAIASLANLEKLRFDYAGSLSCKLLRNLQSSLFVVKVLILDEDDDPALTLQDEIPTIILQGSRTTLRYLSMSDIHTIPDGPRYPNLTVLKIVNTWTFITHHYVRAFPSLMELYVSRCCISDAHDVEHLWTVRETNIAEQRRHGAWKRLRVYGGPLGIIYALGLTCRMNLMQLDDMDGHGFDARMLGAVLGDARPSQLTIMVTEDSSDFASPEMVQILRDRCAQDLKYLDLELHVGGDIQPQQVNMLWDAVCSILDESSIVTTFKFLLLWWPRELGLERDNGDPAWSAVLQNIDEAAYADRLFAKSKKLKCLKLALSNGRRADDGRTALRVRDYSINSTCAR</sequence>
<dbReference type="OrthoDB" id="2750183at2759"/>